<proteinExistence type="inferred from homology"/>
<reference evidence="8" key="1">
    <citation type="submission" date="2020-11" db="EMBL/GenBank/DDBJ databases">
        <authorList>
            <consortium name="DOE Joint Genome Institute"/>
            <person name="Ahrendt S."/>
            <person name="Riley R."/>
            <person name="Andreopoulos W."/>
            <person name="Labutti K."/>
            <person name="Pangilinan J."/>
            <person name="Ruiz-Duenas F.J."/>
            <person name="Barrasa J.M."/>
            <person name="Sanchez-Garcia M."/>
            <person name="Camarero S."/>
            <person name="Miyauchi S."/>
            <person name="Serrano A."/>
            <person name="Linde D."/>
            <person name="Babiker R."/>
            <person name="Drula E."/>
            <person name="Ayuso-Fernandez I."/>
            <person name="Pacheco R."/>
            <person name="Padilla G."/>
            <person name="Ferreira P."/>
            <person name="Barriuso J."/>
            <person name="Kellner H."/>
            <person name="Castanera R."/>
            <person name="Alfaro M."/>
            <person name="Ramirez L."/>
            <person name="Pisabarro A.G."/>
            <person name="Kuo A."/>
            <person name="Tritt A."/>
            <person name="Lipzen A."/>
            <person name="He G."/>
            <person name="Yan M."/>
            <person name="Ng V."/>
            <person name="Cullen D."/>
            <person name="Martin F."/>
            <person name="Rosso M.-N."/>
            <person name="Henrissat B."/>
            <person name="Hibbett D."/>
            <person name="Martinez A.T."/>
            <person name="Grigoriev I.V."/>
        </authorList>
    </citation>
    <scope>NUCLEOTIDE SEQUENCE</scope>
    <source>
        <strain evidence="8">CIRM-BRFM 674</strain>
    </source>
</reference>
<feature type="transmembrane region" description="Helical" evidence="6">
    <location>
        <begin position="246"/>
        <end position="268"/>
    </location>
</feature>
<dbReference type="EMBL" id="MU155131">
    <property type="protein sequence ID" value="KAF9486159.1"/>
    <property type="molecule type" value="Genomic_DNA"/>
</dbReference>
<feature type="domain" description="Protein root UVB sensitive/RUS" evidence="7">
    <location>
        <begin position="46"/>
        <end position="286"/>
    </location>
</feature>
<dbReference type="PANTHER" id="PTHR12770:SF31">
    <property type="entry name" value="RUS FAMILY MEMBER 1"/>
    <property type="match status" value="1"/>
</dbReference>
<protein>
    <submittedName>
        <fullName evidence="8">DUF647-domain-containing protein</fullName>
    </submittedName>
</protein>
<comment type="similarity">
    <text evidence="2">Belongs to the RUS1 family.</text>
</comment>
<evidence type="ECO:0000256" key="5">
    <source>
        <dbReference type="ARBA" id="ARBA00023136"/>
    </source>
</evidence>
<evidence type="ECO:0000256" key="4">
    <source>
        <dbReference type="ARBA" id="ARBA00022989"/>
    </source>
</evidence>
<dbReference type="Proteomes" id="UP000807469">
    <property type="component" value="Unassembled WGS sequence"/>
</dbReference>
<feature type="transmembrane region" description="Helical" evidence="6">
    <location>
        <begin position="223"/>
        <end position="240"/>
    </location>
</feature>
<evidence type="ECO:0000313" key="9">
    <source>
        <dbReference type="Proteomes" id="UP000807469"/>
    </source>
</evidence>
<dbReference type="PANTHER" id="PTHR12770">
    <property type="entry name" value="RUS1 FAMILY PROTEIN C16ORF58"/>
    <property type="match status" value="1"/>
</dbReference>
<gene>
    <name evidence="8" type="ORF">BDN70DRAFT_988170</name>
</gene>
<name>A0A9P6D717_9AGAR</name>
<dbReference type="Pfam" id="PF04884">
    <property type="entry name" value="UVB_sens_prot"/>
    <property type="match status" value="1"/>
</dbReference>
<evidence type="ECO:0000256" key="3">
    <source>
        <dbReference type="ARBA" id="ARBA00022692"/>
    </source>
</evidence>
<comment type="subcellular location">
    <subcellularLocation>
        <location evidence="1">Membrane</location>
    </subcellularLocation>
</comment>
<organism evidence="8 9">
    <name type="scientific">Pholiota conissans</name>
    <dbReference type="NCBI Taxonomy" id="109636"/>
    <lineage>
        <taxon>Eukaryota</taxon>
        <taxon>Fungi</taxon>
        <taxon>Dikarya</taxon>
        <taxon>Basidiomycota</taxon>
        <taxon>Agaricomycotina</taxon>
        <taxon>Agaricomycetes</taxon>
        <taxon>Agaricomycetidae</taxon>
        <taxon>Agaricales</taxon>
        <taxon>Agaricineae</taxon>
        <taxon>Strophariaceae</taxon>
        <taxon>Pholiota</taxon>
    </lineage>
</organism>
<sequence>MVDEQIIQERDNAGRILQIRVREDGITTSTKDVSGHGAGQKGWLYVVDLMTRMFLPVGYPSSVSPDYLRYQILNALQAFCNSLASLISSRAILQGFGVGDPTASPTKALLLTVLQDVCSRLTTILSAHLVGSSLSPEAKTFRLLADVLNDTAVILDTFSPAFNAVPIPGLRVMSLCLSAVFKSLCGIAAGGSKASITMHFATPLTGKGDVGDLNAKDSSKETVLALFGMLLGTLIVPYLTTSWTTYSALFLLVGLHLAINYFGVRGLVLRSLNRQRLGITWISYQKSRGSTAPTPSQTAALERIFEYPGTIRDPLTGQIQGYCTIGSSFSSILRRPVPSGLIDIFREERYIIWFDHSCLRLAMNASTSPNLHGLKRVHIALKEGYTNDDLVKAWIQAVEICSIVGENVDALGVVRTSYQSVTRQLPQFMESLRLSGWLTADCPIMIGVPHAVVTTVTSGGTRSGKGEDKKSR</sequence>
<dbReference type="OrthoDB" id="364779at2759"/>
<dbReference type="InterPro" id="IPR006968">
    <property type="entry name" value="RUS_fam"/>
</dbReference>
<evidence type="ECO:0000256" key="1">
    <source>
        <dbReference type="ARBA" id="ARBA00004370"/>
    </source>
</evidence>
<accession>A0A9P6D717</accession>
<comment type="caution">
    <text evidence="8">The sequence shown here is derived from an EMBL/GenBank/DDBJ whole genome shotgun (WGS) entry which is preliminary data.</text>
</comment>
<dbReference type="GO" id="GO:0016020">
    <property type="term" value="C:membrane"/>
    <property type="evidence" value="ECO:0007669"/>
    <property type="project" value="UniProtKB-SubCell"/>
</dbReference>
<keyword evidence="5 6" id="KW-0472">Membrane</keyword>
<evidence type="ECO:0000256" key="2">
    <source>
        <dbReference type="ARBA" id="ARBA00007558"/>
    </source>
</evidence>
<dbReference type="InterPro" id="IPR054549">
    <property type="entry name" value="UVB_sens_RUS_dom"/>
</dbReference>
<evidence type="ECO:0000256" key="6">
    <source>
        <dbReference type="SAM" id="Phobius"/>
    </source>
</evidence>
<keyword evidence="4 6" id="KW-1133">Transmembrane helix</keyword>
<evidence type="ECO:0000313" key="8">
    <source>
        <dbReference type="EMBL" id="KAF9486159.1"/>
    </source>
</evidence>
<keyword evidence="3 6" id="KW-0812">Transmembrane</keyword>
<keyword evidence="9" id="KW-1185">Reference proteome</keyword>
<dbReference type="AlphaFoldDB" id="A0A9P6D717"/>
<evidence type="ECO:0000259" key="7">
    <source>
        <dbReference type="Pfam" id="PF04884"/>
    </source>
</evidence>